<organism evidence="1">
    <name type="scientific">Pseudomonas khorasanensis</name>
    <dbReference type="NCBI Taxonomy" id="2745508"/>
    <lineage>
        <taxon>Bacteria</taxon>
        <taxon>Pseudomonadati</taxon>
        <taxon>Pseudomonadota</taxon>
        <taxon>Gammaproteobacteria</taxon>
        <taxon>Pseudomonadales</taxon>
        <taxon>Pseudomonadaceae</taxon>
        <taxon>Pseudomonas</taxon>
    </lineage>
</organism>
<name>A0A923JEL7_9PSED</name>
<reference evidence="1" key="2">
    <citation type="submission" date="2020-07" db="EMBL/GenBank/DDBJ databases">
        <authorList>
            <person name="Lood C."/>
            <person name="Girard L."/>
        </authorList>
    </citation>
    <scope>NUCLEOTIDE SEQUENCE</scope>
    <source>
        <strain evidence="1">SWRI153</strain>
    </source>
</reference>
<accession>A0A923JEL7</accession>
<comment type="caution">
    <text evidence="1">The sequence shown here is derived from an EMBL/GenBank/DDBJ whole genome shotgun (WGS) entry which is preliminary data.</text>
</comment>
<evidence type="ECO:0000313" key="1">
    <source>
        <dbReference type="EMBL" id="MBC3341136.1"/>
    </source>
</evidence>
<protein>
    <submittedName>
        <fullName evidence="1">Uncharacterized protein</fullName>
    </submittedName>
</protein>
<dbReference type="EMBL" id="JABWQP010000002">
    <property type="protein sequence ID" value="MBC3341136.1"/>
    <property type="molecule type" value="Genomic_DNA"/>
</dbReference>
<reference evidence="1" key="1">
    <citation type="journal article" date="2020" name="Microorganisms">
        <title>Reliable Identification of Environmental Pseudomonas Isolates Using the rpoD Gene.</title>
        <authorList>
            <consortium name="The Broad Institute Genome Sequencing Platform"/>
            <person name="Girard L."/>
            <person name="Lood C."/>
            <person name="Rokni-Zadeh H."/>
            <person name="van Noort V."/>
            <person name="Lavigne R."/>
            <person name="De Mot R."/>
        </authorList>
    </citation>
    <scope>NUCLEOTIDE SEQUENCE</scope>
    <source>
        <strain evidence="1">SWRI153</strain>
    </source>
</reference>
<sequence length="49" mass="5722">MTARPDMSRLSKARTNTDRYVSFHWKNSVKSLDQRSPEFNVGRINQAQP</sequence>
<dbReference type="AlphaFoldDB" id="A0A923JEL7"/>
<gene>
    <name evidence="1" type="ORF">HU727_05770</name>
</gene>
<proteinExistence type="predicted"/>